<dbReference type="GO" id="GO:0019748">
    <property type="term" value="P:secondary metabolic process"/>
    <property type="evidence" value="ECO:0007669"/>
    <property type="project" value="TreeGrafter"/>
</dbReference>
<dbReference type="SUPFAM" id="SSF51556">
    <property type="entry name" value="Metallo-dependent hydrolases"/>
    <property type="match status" value="1"/>
</dbReference>
<keyword evidence="1" id="KW-0456">Lyase</keyword>
<evidence type="ECO:0000313" key="4">
    <source>
        <dbReference type="EMBL" id="WKN37485.1"/>
    </source>
</evidence>
<dbReference type="GO" id="GO:0005737">
    <property type="term" value="C:cytoplasm"/>
    <property type="evidence" value="ECO:0007669"/>
    <property type="project" value="TreeGrafter"/>
</dbReference>
<dbReference type="GO" id="GO:0016831">
    <property type="term" value="F:carboxy-lyase activity"/>
    <property type="evidence" value="ECO:0007669"/>
    <property type="project" value="InterPro"/>
</dbReference>
<evidence type="ECO:0000256" key="2">
    <source>
        <dbReference type="SAM" id="SignalP"/>
    </source>
</evidence>
<protein>
    <submittedName>
        <fullName evidence="4">Amidohydrolase family protein</fullName>
    </submittedName>
</protein>
<feature type="domain" description="Amidohydrolase-related" evidence="3">
    <location>
        <begin position="85"/>
        <end position="363"/>
    </location>
</feature>
<evidence type="ECO:0000256" key="1">
    <source>
        <dbReference type="ARBA" id="ARBA00023239"/>
    </source>
</evidence>
<accession>A0AA49GRP7</accession>
<dbReference type="AlphaFoldDB" id="A0AA49GRP7"/>
<keyword evidence="2" id="KW-0732">Signal</keyword>
<reference evidence="4" key="2">
    <citation type="journal article" date="2024" name="Antonie Van Leeuwenhoek">
        <title>Roseihalotalea indica gen. nov., sp. nov., a halophilic Bacteroidetes from mesopelagic Southwest Indian Ocean with higher carbohydrate metabolic potential.</title>
        <authorList>
            <person name="Chen B."/>
            <person name="Zhang M."/>
            <person name="Lin D."/>
            <person name="Ye J."/>
            <person name="Tang K."/>
        </authorList>
    </citation>
    <scope>NUCLEOTIDE SEQUENCE</scope>
    <source>
        <strain evidence="4">TK19036</strain>
    </source>
</reference>
<dbReference type="InterPro" id="IPR032466">
    <property type="entry name" value="Metal_Hydrolase"/>
</dbReference>
<reference evidence="4" key="1">
    <citation type="journal article" date="2023" name="Comput. Struct. Biotechnol. J.">
        <title>Discovery of a novel marine Bacteroidetes with a rich repertoire of carbohydrate-active enzymes.</title>
        <authorList>
            <person name="Chen B."/>
            <person name="Liu G."/>
            <person name="Chen Q."/>
            <person name="Wang H."/>
            <person name="Liu L."/>
            <person name="Tang K."/>
        </authorList>
    </citation>
    <scope>NUCLEOTIDE SEQUENCE</scope>
    <source>
        <strain evidence="4">TK19036</strain>
    </source>
</reference>
<dbReference type="GO" id="GO:0016787">
    <property type="term" value="F:hydrolase activity"/>
    <property type="evidence" value="ECO:0007669"/>
    <property type="project" value="InterPro"/>
</dbReference>
<name>A0AA49GRP7_9BACT</name>
<feature type="signal peptide" evidence="2">
    <location>
        <begin position="1"/>
        <end position="23"/>
    </location>
</feature>
<feature type="chain" id="PRO_5041252279" evidence="2">
    <location>
        <begin position="24"/>
        <end position="368"/>
    </location>
</feature>
<dbReference type="PANTHER" id="PTHR21240">
    <property type="entry name" value="2-AMINO-3-CARBOXYLMUCONATE-6-SEMIALDEHYDE DECARBOXYLASE"/>
    <property type="match status" value="1"/>
</dbReference>
<dbReference type="InterPro" id="IPR032465">
    <property type="entry name" value="ACMSD"/>
</dbReference>
<dbReference type="PANTHER" id="PTHR21240:SF28">
    <property type="entry name" value="ISO-OROTATE DECARBOXYLASE (EUROFUNG)"/>
    <property type="match status" value="1"/>
</dbReference>
<gene>
    <name evidence="4" type="ORF">K4G66_02025</name>
</gene>
<dbReference type="Pfam" id="PF04909">
    <property type="entry name" value="Amidohydro_2"/>
    <property type="match status" value="1"/>
</dbReference>
<sequence length="368" mass="41950">MKHVPLLFTLFLGYLLLPLNSQAQEQPSNPEELLLKDYRPVSIYNTPSHQIDKAKYPAIDLHSHSYAETAEEVDTWVKVMDSVGLDKAVVMTYQTGPAFDSLVQLYSQYPDRFILFCGFDYTGYDQPGYGPKAVAELERCVKMGARGVGELGDKGKGLFYSKPTPAYGMHIDDDRMRPLIEKCGELGIPISIHVAEPMWMYKPMDAQNDGLMNAFKWRLDNQPGIVDHAGMVQILENAVRDNPNTTFIACHYVNCSHDLNILGNLFDQYPNLYADNAARYAETATIPRFVGKFYEKYQDRLVFGTDMGNESSMYRLVFRILETEDEHFYDHSRFSYHWALNGYGLSDSALEKVYRANAMKILNITSDE</sequence>
<proteinExistence type="predicted"/>
<dbReference type="EMBL" id="CP120682">
    <property type="protein sequence ID" value="WKN37485.1"/>
    <property type="molecule type" value="Genomic_DNA"/>
</dbReference>
<dbReference type="InterPro" id="IPR006680">
    <property type="entry name" value="Amidohydro-rel"/>
</dbReference>
<organism evidence="4">
    <name type="scientific">Roseihalotalea indica</name>
    <dbReference type="NCBI Taxonomy" id="2867963"/>
    <lineage>
        <taxon>Bacteria</taxon>
        <taxon>Pseudomonadati</taxon>
        <taxon>Bacteroidota</taxon>
        <taxon>Cytophagia</taxon>
        <taxon>Cytophagales</taxon>
        <taxon>Catalimonadaceae</taxon>
        <taxon>Roseihalotalea</taxon>
    </lineage>
</organism>
<evidence type="ECO:0000259" key="3">
    <source>
        <dbReference type="Pfam" id="PF04909"/>
    </source>
</evidence>
<dbReference type="Gene3D" id="3.20.20.140">
    <property type="entry name" value="Metal-dependent hydrolases"/>
    <property type="match status" value="1"/>
</dbReference>